<organism evidence="6 7">
    <name type="scientific">Aureimonas fodinaquatilis</name>
    <dbReference type="NCBI Taxonomy" id="2565783"/>
    <lineage>
        <taxon>Bacteria</taxon>
        <taxon>Pseudomonadati</taxon>
        <taxon>Pseudomonadota</taxon>
        <taxon>Alphaproteobacteria</taxon>
        <taxon>Hyphomicrobiales</taxon>
        <taxon>Aurantimonadaceae</taxon>
        <taxon>Aureimonas</taxon>
    </lineage>
</organism>
<dbReference type="Proteomes" id="UP000324738">
    <property type="component" value="Unassembled WGS sequence"/>
</dbReference>
<comment type="caution">
    <text evidence="6">The sequence shown here is derived from an EMBL/GenBank/DDBJ whole genome shotgun (WGS) entry which is preliminary data.</text>
</comment>
<evidence type="ECO:0000256" key="4">
    <source>
        <dbReference type="ARBA" id="ARBA00030169"/>
    </source>
</evidence>
<dbReference type="InterPro" id="IPR005493">
    <property type="entry name" value="RraA/RraA-like"/>
</dbReference>
<keyword evidence="5" id="KW-0479">Metal-binding</keyword>
<dbReference type="PANTHER" id="PTHR33254:SF4">
    <property type="entry name" value="4-HYDROXY-4-METHYL-2-OXOGLUTARATE ALDOLASE 3-RELATED"/>
    <property type="match status" value="1"/>
</dbReference>
<dbReference type="SUPFAM" id="SSF89562">
    <property type="entry name" value="RraA-like"/>
    <property type="match status" value="1"/>
</dbReference>
<dbReference type="AlphaFoldDB" id="A0A5B0DZS6"/>
<dbReference type="CDD" id="cd16841">
    <property type="entry name" value="RraA_family"/>
    <property type="match status" value="1"/>
</dbReference>
<dbReference type="EMBL" id="VTWH01000001">
    <property type="protein sequence ID" value="KAA0971946.1"/>
    <property type="molecule type" value="Genomic_DNA"/>
</dbReference>
<dbReference type="GO" id="GO:0046872">
    <property type="term" value="F:metal ion binding"/>
    <property type="evidence" value="ECO:0007669"/>
    <property type="project" value="UniProtKB-KW"/>
</dbReference>
<feature type="binding site" evidence="5">
    <location>
        <position position="117"/>
    </location>
    <ligand>
        <name>Mg(2+)</name>
        <dbReference type="ChEBI" id="CHEBI:18420"/>
    </ligand>
</feature>
<reference evidence="6 7" key="1">
    <citation type="submission" date="2019-08" db="EMBL/GenBank/DDBJ databases">
        <title>Aureimonas fodiniaquatilis sp. nov., isolated from a coal mine wastewater.</title>
        <authorList>
            <person name="Kim W."/>
        </authorList>
    </citation>
    <scope>NUCLEOTIDE SEQUENCE [LARGE SCALE GENOMIC DNA]</scope>
    <source>
        <strain evidence="6 7">CAU 1482</strain>
    </source>
</reference>
<protein>
    <recommendedName>
        <fullName evidence="2">Putative 4-hydroxy-4-methyl-2-oxoglutarate aldolase</fullName>
    </recommendedName>
    <alternativeName>
        <fullName evidence="3">Regulator of ribonuclease activity homolog</fullName>
    </alternativeName>
    <alternativeName>
        <fullName evidence="4">RraA-like protein</fullName>
    </alternativeName>
</protein>
<evidence type="ECO:0000256" key="3">
    <source>
        <dbReference type="ARBA" id="ARBA00029596"/>
    </source>
</evidence>
<dbReference type="InterPro" id="IPR036704">
    <property type="entry name" value="RraA/RraA-like_sf"/>
</dbReference>
<comment type="cofactor">
    <cofactor evidence="1">
        <name>a divalent metal cation</name>
        <dbReference type="ChEBI" id="CHEBI:60240"/>
    </cofactor>
</comment>
<dbReference type="RefSeq" id="WP_149297182.1">
    <property type="nucleotide sequence ID" value="NZ_VTWH01000001.1"/>
</dbReference>
<evidence type="ECO:0000256" key="5">
    <source>
        <dbReference type="PIRSR" id="PIRSR605493-1"/>
    </source>
</evidence>
<proteinExistence type="predicted"/>
<dbReference type="PANTHER" id="PTHR33254">
    <property type="entry name" value="4-HYDROXY-4-METHYL-2-OXOGLUTARATE ALDOLASE 3-RELATED"/>
    <property type="match status" value="1"/>
</dbReference>
<gene>
    <name evidence="6" type="ORF">FPY71_02135</name>
</gene>
<keyword evidence="7" id="KW-1185">Reference proteome</keyword>
<evidence type="ECO:0000256" key="1">
    <source>
        <dbReference type="ARBA" id="ARBA00001968"/>
    </source>
</evidence>
<dbReference type="Gene3D" id="3.50.30.40">
    <property type="entry name" value="Ribonuclease E inhibitor RraA/RraA-like"/>
    <property type="match status" value="1"/>
</dbReference>
<evidence type="ECO:0000313" key="6">
    <source>
        <dbReference type="EMBL" id="KAA0971946.1"/>
    </source>
</evidence>
<comment type="cofactor">
    <cofactor evidence="5">
        <name>Mg(2+)</name>
        <dbReference type="ChEBI" id="CHEBI:18420"/>
    </cofactor>
</comment>
<keyword evidence="5" id="KW-0460">Magnesium</keyword>
<accession>A0A5B0DZS6</accession>
<name>A0A5B0DZS6_9HYPH</name>
<evidence type="ECO:0000256" key="2">
    <source>
        <dbReference type="ARBA" id="ARBA00016549"/>
    </source>
</evidence>
<dbReference type="OrthoDB" id="9812532at2"/>
<sequence length="236" mass="25248">MILHPLPNHTAIAPQTWQGLTKLQPASLGHYLTNGIIGNSVRPLVADKRMVGRAVTVRQPFPDAIAVHVVFEYLKAGDILVIDRCGDNHIACLGEMTVRAGLAIGLAGFVVDGVVTDIDELREIGIPVFAKGLNVVTTRTLDIDGAELFGPVVIGGITVRTGDILMGDNNGLLTLSPQHPQLDALVQKALADEEREVEWRLRLAKGESLGDMTGSRALFDKRIARQLASGGNPATK</sequence>
<dbReference type="Pfam" id="PF03737">
    <property type="entry name" value="RraA-like"/>
    <property type="match status" value="1"/>
</dbReference>
<evidence type="ECO:0000313" key="7">
    <source>
        <dbReference type="Proteomes" id="UP000324738"/>
    </source>
</evidence>